<evidence type="ECO:0000313" key="1">
    <source>
        <dbReference type="EMBL" id="CAH0098829.1"/>
    </source>
</evidence>
<protein>
    <submittedName>
        <fullName evidence="1">Uncharacterized protein</fullName>
    </submittedName>
</protein>
<gene>
    <name evidence="1" type="ORF">DGAL_LOCUS932</name>
</gene>
<dbReference type="Proteomes" id="UP000789390">
    <property type="component" value="Unassembled WGS sequence"/>
</dbReference>
<name>A0A8J2WGP4_9CRUS</name>
<comment type="caution">
    <text evidence="1">The sequence shown here is derived from an EMBL/GenBank/DDBJ whole genome shotgun (WGS) entry which is preliminary data.</text>
</comment>
<sequence length="144" mass="17491">MYKFVIKNFDLVKSALEHSDLPRWEKLKKKHIEVFFESLNLVLLHHPDQDDAGFFLRDFKKVSTMDTYYLDFPGYAKYRDFFDIFNARFLWFLDSAGQDIFFPEEGKALFLKERLASHDEDRLIRKEIQYRLHEENSRNQENNL</sequence>
<proteinExistence type="predicted"/>
<keyword evidence="2" id="KW-1185">Reference proteome</keyword>
<accession>A0A8J2WGP4</accession>
<dbReference type="EMBL" id="CAKKLH010000008">
    <property type="protein sequence ID" value="CAH0098829.1"/>
    <property type="molecule type" value="Genomic_DNA"/>
</dbReference>
<reference evidence="1" key="1">
    <citation type="submission" date="2021-11" db="EMBL/GenBank/DDBJ databases">
        <authorList>
            <person name="Schell T."/>
        </authorList>
    </citation>
    <scope>NUCLEOTIDE SEQUENCE</scope>
    <source>
        <strain evidence="1">M5</strain>
    </source>
</reference>
<evidence type="ECO:0000313" key="2">
    <source>
        <dbReference type="Proteomes" id="UP000789390"/>
    </source>
</evidence>
<dbReference type="AlphaFoldDB" id="A0A8J2WGP4"/>
<dbReference type="OrthoDB" id="6383690at2759"/>
<organism evidence="1 2">
    <name type="scientific">Daphnia galeata</name>
    <dbReference type="NCBI Taxonomy" id="27404"/>
    <lineage>
        <taxon>Eukaryota</taxon>
        <taxon>Metazoa</taxon>
        <taxon>Ecdysozoa</taxon>
        <taxon>Arthropoda</taxon>
        <taxon>Crustacea</taxon>
        <taxon>Branchiopoda</taxon>
        <taxon>Diplostraca</taxon>
        <taxon>Cladocera</taxon>
        <taxon>Anomopoda</taxon>
        <taxon>Daphniidae</taxon>
        <taxon>Daphnia</taxon>
    </lineage>
</organism>